<protein>
    <submittedName>
        <fullName evidence="2">Uncharacterized protein</fullName>
    </submittedName>
</protein>
<comment type="caution">
    <text evidence="2">The sequence shown here is derived from an EMBL/GenBank/DDBJ whole genome shotgun (WGS) entry which is preliminary data.</text>
</comment>
<reference evidence="2 3" key="1">
    <citation type="submission" date="2009-08" db="EMBL/GenBank/DDBJ databases">
        <authorList>
            <person name="Shrivastava S."/>
            <person name="Brinkac L.B."/>
            <person name="Brown J.L."/>
            <person name="Bruce D.B."/>
            <person name="Detter C."/>
            <person name="Green L.D."/>
            <person name="Munk C.A."/>
            <person name="Rogers Y.C."/>
            <person name="Tapia R."/>
            <person name="Sims D.R."/>
            <person name="Smith L.A."/>
            <person name="Smith T.J."/>
            <person name="Sutton G."/>
            <person name="Brettin T."/>
        </authorList>
    </citation>
    <scope>NUCLEOTIDE SEQUENCE [LARGE SCALE GENOMIC DNA]</scope>
    <source>
        <strain evidence="3">E4 str. BoNT E BL5262</strain>
    </source>
</reference>
<proteinExistence type="predicted"/>
<dbReference type="EMBL" id="ACOM01000001">
    <property type="protein sequence ID" value="EEP56157.1"/>
    <property type="molecule type" value="Genomic_DNA"/>
</dbReference>
<organism evidence="2 3">
    <name type="scientific">Clostridium butyricum E4 str. BoNT E BL5262</name>
    <dbReference type="NCBI Taxonomy" id="632245"/>
    <lineage>
        <taxon>Bacteria</taxon>
        <taxon>Bacillati</taxon>
        <taxon>Bacillota</taxon>
        <taxon>Clostridia</taxon>
        <taxon>Eubacteriales</taxon>
        <taxon>Clostridiaceae</taxon>
        <taxon>Clostridium</taxon>
    </lineage>
</organism>
<keyword evidence="1" id="KW-0472">Membrane</keyword>
<feature type="transmembrane region" description="Helical" evidence="1">
    <location>
        <begin position="28"/>
        <end position="44"/>
    </location>
</feature>
<accession>C4IBI4</accession>
<dbReference type="Proteomes" id="UP000003081">
    <property type="component" value="Unassembled WGS sequence"/>
</dbReference>
<evidence type="ECO:0000256" key="1">
    <source>
        <dbReference type="SAM" id="Phobius"/>
    </source>
</evidence>
<dbReference type="HOGENOM" id="CLU_3078333_0_0_9"/>
<sequence length="52" mass="6248">MLISFLKCLIILYKVVITSENIFLQLSIPYFLYTTMFSFLKFHITKQNIIKK</sequence>
<keyword evidence="3" id="KW-1185">Reference proteome</keyword>
<name>C4IBI4_CLOBU</name>
<dbReference type="AlphaFoldDB" id="C4IBI4"/>
<evidence type="ECO:0000313" key="3">
    <source>
        <dbReference type="Proteomes" id="UP000003081"/>
    </source>
</evidence>
<gene>
    <name evidence="2" type="ORF">CLP_0301</name>
</gene>
<evidence type="ECO:0000313" key="2">
    <source>
        <dbReference type="EMBL" id="EEP56157.1"/>
    </source>
</evidence>
<keyword evidence="1" id="KW-1133">Transmembrane helix</keyword>
<keyword evidence="1" id="KW-0812">Transmembrane</keyword>